<dbReference type="EMBL" id="SRLO01002169">
    <property type="protein sequence ID" value="TNN33659.1"/>
    <property type="molecule type" value="Genomic_DNA"/>
</dbReference>
<accession>A0A4Z2EXU4</accession>
<sequence>MSNAGLRKKRKKRQKRQKRRARGRAALSVTLSLASMSACVRAAVCVLSDVISWSSARCRRSSSAFSFCSSTTSTFSSSTLLQAAAGALQPLQLLPHGPQLRLPLALHVPLQLHRALQARLAVPQLVRRVLLLRLLLLQSLSDVAVEALELKGAEGRPVVALHLQEVRLDPVESLTLPPGSLQLLLALRQPALLLPHGPLVVLRLHQALYLLHAVPGGLQLGLLGGHGGSDLLRLVAQLHLAELHRLALLQAQLAHRVQSLDKMTLFSTAFDTPRAEIISRSRSPHFDDRLTFSPSLGERQRKGHHDMERWIVTFSLFTSTCDEQPLPSACSSQLRVDGGGAGGAGGSEAPFTAAGRPSDASRDESPASTQRTETAALMCV</sequence>
<reference evidence="2 3" key="1">
    <citation type="submission" date="2019-03" db="EMBL/GenBank/DDBJ databases">
        <title>First draft genome of Liparis tanakae, snailfish: a comprehensive survey of snailfish specific genes.</title>
        <authorList>
            <person name="Kim W."/>
            <person name="Song I."/>
            <person name="Jeong J.-H."/>
            <person name="Kim D."/>
            <person name="Kim S."/>
            <person name="Ryu S."/>
            <person name="Song J.Y."/>
            <person name="Lee S.K."/>
        </authorList>
    </citation>
    <scope>NUCLEOTIDE SEQUENCE [LARGE SCALE GENOMIC DNA]</scope>
    <source>
        <tissue evidence="2">Muscle</tissue>
    </source>
</reference>
<comment type="caution">
    <text evidence="2">The sequence shown here is derived from an EMBL/GenBank/DDBJ whole genome shotgun (WGS) entry which is preliminary data.</text>
</comment>
<dbReference type="Proteomes" id="UP000314294">
    <property type="component" value="Unassembled WGS sequence"/>
</dbReference>
<feature type="region of interest" description="Disordered" evidence="1">
    <location>
        <begin position="1"/>
        <end position="23"/>
    </location>
</feature>
<evidence type="ECO:0000313" key="3">
    <source>
        <dbReference type="Proteomes" id="UP000314294"/>
    </source>
</evidence>
<evidence type="ECO:0000313" key="2">
    <source>
        <dbReference type="EMBL" id="TNN33659.1"/>
    </source>
</evidence>
<proteinExistence type="predicted"/>
<keyword evidence="3" id="KW-1185">Reference proteome</keyword>
<organism evidence="2 3">
    <name type="scientific">Liparis tanakae</name>
    <name type="common">Tanaka's snailfish</name>
    <dbReference type="NCBI Taxonomy" id="230148"/>
    <lineage>
        <taxon>Eukaryota</taxon>
        <taxon>Metazoa</taxon>
        <taxon>Chordata</taxon>
        <taxon>Craniata</taxon>
        <taxon>Vertebrata</taxon>
        <taxon>Euteleostomi</taxon>
        <taxon>Actinopterygii</taxon>
        <taxon>Neopterygii</taxon>
        <taxon>Teleostei</taxon>
        <taxon>Neoteleostei</taxon>
        <taxon>Acanthomorphata</taxon>
        <taxon>Eupercaria</taxon>
        <taxon>Perciformes</taxon>
        <taxon>Cottioidei</taxon>
        <taxon>Cottales</taxon>
        <taxon>Liparidae</taxon>
        <taxon>Liparis</taxon>
    </lineage>
</organism>
<gene>
    <name evidence="2" type="ORF">EYF80_056178</name>
</gene>
<feature type="region of interest" description="Disordered" evidence="1">
    <location>
        <begin position="328"/>
        <end position="380"/>
    </location>
</feature>
<name>A0A4Z2EXU4_9TELE</name>
<feature type="compositionally biased region" description="Gly residues" evidence="1">
    <location>
        <begin position="337"/>
        <end position="346"/>
    </location>
</feature>
<evidence type="ECO:0000256" key="1">
    <source>
        <dbReference type="SAM" id="MobiDB-lite"/>
    </source>
</evidence>
<dbReference type="AlphaFoldDB" id="A0A4Z2EXU4"/>
<protein>
    <submittedName>
        <fullName evidence="2">Uncharacterized protein</fullName>
    </submittedName>
</protein>